<evidence type="ECO:0000313" key="1">
    <source>
        <dbReference type="EMBL" id="CCQ34174.1"/>
    </source>
</evidence>
<organism evidence="1 4">
    <name type="scientific">Halorhabdus tiamatea SARL4B</name>
    <dbReference type="NCBI Taxonomy" id="1033806"/>
    <lineage>
        <taxon>Archaea</taxon>
        <taxon>Methanobacteriati</taxon>
        <taxon>Methanobacteriota</taxon>
        <taxon>Stenosarchaea group</taxon>
        <taxon>Halobacteria</taxon>
        <taxon>Halobacteriales</taxon>
        <taxon>Haloarculaceae</taxon>
        <taxon>Halorhabdus</taxon>
    </lineage>
</organism>
<evidence type="ECO:0000313" key="3">
    <source>
        <dbReference type="Proteomes" id="UP000003861"/>
    </source>
</evidence>
<proteinExistence type="predicted"/>
<dbReference type="HOGENOM" id="CLU_3338350_0_0_2"/>
<evidence type="ECO:0000313" key="2">
    <source>
        <dbReference type="EMBL" id="ERJ07264.1"/>
    </source>
</evidence>
<reference evidence="2 3" key="2">
    <citation type="journal article" date="2013" name="PLoS ONE">
        <title>INDIGO - INtegrated Data Warehouse of MIcrobial GenOmes with Examples from the Red Sea Extremophiles.</title>
        <authorList>
            <person name="Alam I."/>
            <person name="Antunes A."/>
            <person name="Kamau A.A."/>
            <person name="Ba Alawi W."/>
            <person name="Kalkatawi M."/>
            <person name="Stingl U."/>
            <person name="Bajic V.B."/>
        </authorList>
    </citation>
    <scope>NUCLEOTIDE SEQUENCE [LARGE SCALE GENOMIC DNA]</scope>
    <source>
        <strain evidence="2 3">SARL4B</strain>
    </source>
</reference>
<dbReference type="Proteomes" id="UP000003861">
    <property type="component" value="Unassembled WGS sequence"/>
</dbReference>
<reference evidence="2 3" key="1">
    <citation type="journal article" date="2011" name="J. Bacteriol.">
        <title>Genome sequence of Halorhabdus tiamatea, the first archaeon isolated from a deep-sea anoxic brine lake.</title>
        <authorList>
            <person name="Antunes A."/>
            <person name="Alam I."/>
            <person name="Bajic V.B."/>
            <person name="Stingl U."/>
        </authorList>
    </citation>
    <scope>NUCLEOTIDE SEQUENCE [LARGE SCALE GENOMIC DNA]</scope>
    <source>
        <strain evidence="2 3">SARL4B</strain>
    </source>
</reference>
<evidence type="ECO:0000313" key="4">
    <source>
        <dbReference type="Proteomes" id="UP000015381"/>
    </source>
</evidence>
<gene>
    <name evidence="2" type="ORF">HLRTI_000622</name>
    <name evidence="1" type="ORF">HTIA_2060</name>
</gene>
<dbReference type="AlphaFoldDB" id="S6CU51"/>
<accession>S6CU51</accession>
<dbReference type="KEGG" id="hti:HTIA_2060"/>
<name>S6CU51_9EURY</name>
<dbReference type="EMBL" id="AFNT02000005">
    <property type="protein sequence ID" value="ERJ07264.1"/>
    <property type="molecule type" value="Genomic_DNA"/>
</dbReference>
<sequence>MRSKMKLIAGVAALATVAFAAVKLRGGDSTPEEPGPE</sequence>
<dbReference type="EMBL" id="HF571520">
    <property type="protein sequence ID" value="CCQ34174.1"/>
    <property type="molecule type" value="Genomic_DNA"/>
</dbReference>
<dbReference type="Proteomes" id="UP000015381">
    <property type="component" value="Chromosome I"/>
</dbReference>
<protein>
    <submittedName>
        <fullName evidence="1">Uncharacterized protein</fullName>
    </submittedName>
</protein>
<keyword evidence="4" id="KW-1185">Reference proteome</keyword>
<reference evidence="1 4" key="3">
    <citation type="journal article" date="2014" name="Environ. Microbiol.">
        <title>Halorhabdus tiamatea: proteogenomics and glycosidase activity measurements identify the first cultivated euryarchaeon from a deep-sea anoxic brine lake as potential polysaccharide degrader.</title>
        <authorList>
            <person name="Werner J."/>
            <person name="Ferrer M."/>
            <person name="Michel G."/>
            <person name="Mann A.J."/>
            <person name="Huang S."/>
            <person name="Juarez S."/>
            <person name="Ciordia S."/>
            <person name="Albar J.P."/>
            <person name="Alcaide M."/>
            <person name="La Cono V."/>
            <person name="Yakimov M.M."/>
            <person name="Antunes A."/>
            <person name="Taborda M."/>
            <person name="Da Costa M.S."/>
            <person name="Amann R.I."/>
            <person name="Gloeckner F.O."/>
            <person name="Golyshina O.V."/>
            <person name="Golyshin P.N."/>
            <person name="Teeling H."/>
        </authorList>
    </citation>
    <scope>NUCLEOTIDE SEQUENCE [LARGE SCALE GENOMIC DNA]</scope>
    <source>
        <strain evidence="4">SARL4B</strain>
        <strain evidence="1">Type strain: SARL4B</strain>
    </source>
</reference>